<organism evidence="1 2">
    <name type="scientific">Acer negundo</name>
    <name type="common">Box elder</name>
    <dbReference type="NCBI Taxonomy" id="4023"/>
    <lineage>
        <taxon>Eukaryota</taxon>
        <taxon>Viridiplantae</taxon>
        <taxon>Streptophyta</taxon>
        <taxon>Embryophyta</taxon>
        <taxon>Tracheophyta</taxon>
        <taxon>Spermatophyta</taxon>
        <taxon>Magnoliopsida</taxon>
        <taxon>eudicotyledons</taxon>
        <taxon>Gunneridae</taxon>
        <taxon>Pentapetalae</taxon>
        <taxon>rosids</taxon>
        <taxon>malvids</taxon>
        <taxon>Sapindales</taxon>
        <taxon>Sapindaceae</taxon>
        <taxon>Hippocastanoideae</taxon>
        <taxon>Acereae</taxon>
        <taxon>Acer</taxon>
    </lineage>
</organism>
<reference evidence="1" key="1">
    <citation type="journal article" date="2022" name="Plant J.">
        <title>Strategies of tolerance reflected in two North American maple genomes.</title>
        <authorList>
            <person name="McEvoy S.L."/>
            <person name="Sezen U.U."/>
            <person name="Trouern-Trend A."/>
            <person name="McMahon S.M."/>
            <person name="Schaberg P.G."/>
            <person name="Yang J."/>
            <person name="Wegrzyn J.L."/>
            <person name="Swenson N.G."/>
        </authorList>
    </citation>
    <scope>NUCLEOTIDE SEQUENCE</scope>
    <source>
        <strain evidence="1">91603</strain>
    </source>
</reference>
<gene>
    <name evidence="1" type="ORF">LWI28_025711</name>
</gene>
<accession>A0AAD5IRS6</accession>
<evidence type="ECO:0000313" key="2">
    <source>
        <dbReference type="Proteomes" id="UP001064489"/>
    </source>
</evidence>
<reference evidence="1" key="2">
    <citation type="submission" date="2023-02" db="EMBL/GenBank/DDBJ databases">
        <authorList>
            <person name="Swenson N.G."/>
            <person name="Wegrzyn J.L."/>
            <person name="Mcevoy S.L."/>
        </authorList>
    </citation>
    <scope>NUCLEOTIDE SEQUENCE</scope>
    <source>
        <strain evidence="1">91603</strain>
        <tissue evidence="1">Leaf</tissue>
    </source>
</reference>
<proteinExistence type="predicted"/>
<evidence type="ECO:0000313" key="1">
    <source>
        <dbReference type="EMBL" id="KAI9174984.1"/>
    </source>
</evidence>
<dbReference type="Proteomes" id="UP001064489">
    <property type="component" value="Chromosome 8"/>
</dbReference>
<name>A0AAD5IRS6_ACENE</name>
<keyword evidence="2" id="KW-1185">Reference proteome</keyword>
<sequence length="84" mass="9455">MSLHDLVIGVVRIYGLMTSFDPNHIRFVFLKILVSSYGLSRFDSNHQACGGTNRRNALKPDKEEYAEIKFRLLSSPCATTGHRG</sequence>
<protein>
    <submittedName>
        <fullName evidence="1">Uncharacterized protein</fullName>
    </submittedName>
</protein>
<dbReference type="AlphaFoldDB" id="A0AAD5IRS6"/>
<dbReference type="EMBL" id="JAJSOW010000103">
    <property type="protein sequence ID" value="KAI9174984.1"/>
    <property type="molecule type" value="Genomic_DNA"/>
</dbReference>
<comment type="caution">
    <text evidence="1">The sequence shown here is derived from an EMBL/GenBank/DDBJ whole genome shotgun (WGS) entry which is preliminary data.</text>
</comment>